<dbReference type="Proteomes" id="UP000007305">
    <property type="component" value="Chromosome 5"/>
</dbReference>
<accession>A0A804PGJ6</accession>
<evidence type="ECO:0000256" key="2">
    <source>
        <dbReference type="ARBA" id="ARBA00022729"/>
    </source>
</evidence>
<dbReference type="Gene3D" id="3.50.30.30">
    <property type="match status" value="1"/>
</dbReference>
<dbReference type="InParanoid" id="A0A804PGJ6"/>
<dbReference type="GO" id="GO:0004252">
    <property type="term" value="F:serine-type endopeptidase activity"/>
    <property type="evidence" value="ECO:0007669"/>
    <property type="project" value="InterPro"/>
</dbReference>
<evidence type="ECO:0000313" key="5">
    <source>
        <dbReference type="Proteomes" id="UP000007305"/>
    </source>
</evidence>
<dbReference type="InterPro" id="IPR003137">
    <property type="entry name" value="PA_domain"/>
</dbReference>
<reference evidence="4" key="3">
    <citation type="submission" date="2021-05" db="UniProtKB">
        <authorList>
            <consortium name="EnsemblPlants"/>
        </authorList>
    </citation>
    <scope>IDENTIFICATION</scope>
    <source>
        <strain evidence="4">cv. B73</strain>
    </source>
</reference>
<dbReference type="Gene3D" id="3.40.50.200">
    <property type="entry name" value="Peptidase S8/S53 domain"/>
    <property type="match status" value="1"/>
</dbReference>
<dbReference type="InterPro" id="IPR045051">
    <property type="entry name" value="SBT"/>
</dbReference>
<dbReference type="Pfam" id="PF02225">
    <property type="entry name" value="PA"/>
    <property type="match status" value="1"/>
</dbReference>
<proteinExistence type="inferred from homology"/>
<organism evidence="4 5">
    <name type="scientific">Zea mays</name>
    <name type="common">Maize</name>
    <dbReference type="NCBI Taxonomy" id="4577"/>
    <lineage>
        <taxon>Eukaryota</taxon>
        <taxon>Viridiplantae</taxon>
        <taxon>Streptophyta</taxon>
        <taxon>Embryophyta</taxon>
        <taxon>Tracheophyta</taxon>
        <taxon>Spermatophyta</taxon>
        <taxon>Magnoliopsida</taxon>
        <taxon>Liliopsida</taxon>
        <taxon>Poales</taxon>
        <taxon>Poaceae</taxon>
        <taxon>PACMAD clade</taxon>
        <taxon>Panicoideae</taxon>
        <taxon>Andropogonodae</taxon>
        <taxon>Andropogoneae</taxon>
        <taxon>Tripsacinae</taxon>
        <taxon>Zea</taxon>
    </lineage>
</organism>
<evidence type="ECO:0000256" key="1">
    <source>
        <dbReference type="ARBA" id="ARBA00011073"/>
    </source>
</evidence>
<dbReference type="GO" id="GO:0006508">
    <property type="term" value="P:proteolysis"/>
    <property type="evidence" value="ECO:0007669"/>
    <property type="project" value="InterPro"/>
</dbReference>
<protein>
    <recommendedName>
        <fullName evidence="3">PA domain-containing protein</fullName>
    </recommendedName>
</protein>
<dbReference type="Gramene" id="Zm00001eb237150_T001">
    <property type="protein sequence ID" value="Zm00001eb237150_P001"/>
    <property type="gene ID" value="Zm00001eb237150"/>
</dbReference>
<dbReference type="AlphaFoldDB" id="A0A804PGJ6"/>
<name>A0A804PGJ6_MAIZE</name>
<keyword evidence="2" id="KW-0732">Signal</keyword>
<reference evidence="4" key="2">
    <citation type="submission" date="2019-07" db="EMBL/GenBank/DDBJ databases">
        <authorList>
            <person name="Seetharam A."/>
            <person name="Woodhouse M."/>
            <person name="Cannon E."/>
        </authorList>
    </citation>
    <scope>NUCLEOTIDE SEQUENCE [LARGE SCALE GENOMIC DNA]</scope>
    <source>
        <strain evidence="4">cv. B73</strain>
    </source>
</reference>
<reference evidence="5" key="1">
    <citation type="journal article" date="2009" name="Science">
        <title>The B73 maize genome: complexity, diversity, and dynamics.</title>
        <authorList>
            <person name="Schnable P.S."/>
            <person name="Ware D."/>
            <person name="Fulton R.S."/>
            <person name="Stein J.C."/>
            <person name="Wei F."/>
            <person name="Pasternak S."/>
            <person name="Liang C."/>
            <person name="Zhang J."/>
            <person name="Fulton L."/>
            <person name="Graves T.A."/>
            <person name="Minx P."/>
            <person name="Reily A.D."/>
            <person name="Courtney L."/>
            <person name="Kruchowski S.S."/>
            <person name="Tomlinson C."/>
            <person name="Strong C."/>
            <person name="Delehaunty K."/>
            <person name="Fronick C."/>
            <person name="Courtney B."/>
            <person name="Rock S.M."/>
            <person name="Belter E."/>
            <person name="Du F."/>
            <person name="Kim K."/>
            <person name="Abbott R.M."/>
            <person name="Cotton M."/>
            <person name="Levy A."/>
            <person name="Marchetto P."/>
            <person name="Ochoa K."/>
            <person name="Jackson S.M."/>
            <person name="Gillam B."/>
            <person name="Chen W."/>
            <person name="Yan L."/>
            <person name="Higginbotham J."/>
            <person name="Cardenas M."/>
            <person name="Waligorski J."/>
            <person name="Applebaum E."/>
            <person name="Phelps L."/>
            <person name="Falcone J."/>
            <person name="Kanchi K."/>
            <person name="Thane T."/>
            <person name="Scimone A."/>
            <person name="Thane N."/>
            <person name="Henke J."/>
            <person name="Wang T."/>
            <person name="Ruppert J."/>
            <person name="Shah N."/>
            <person name="Rotter K."/>
            <person name="Hodges J."/>
            <person name="Ingenthron E."/>
            <person name="Cordes M."/>
            <person name="Kohlberg S."/>
            <person name="Sgro J."/>
            <person name="Delgado B."/>
            <person name="Mead K."/>
            <person name="Chinwalla A."/>
            <person name="Leonard S."/>
            <person name="Crouse K."/>
            <person name="Collura K."/>
            <person name="Kudrna D."/>
            <person name="Currie J."/>
            <person name="He R."/>
            <person name="Angelova A."/>
            <person name="Rajasekar S."/>
            <person name="Mueller T."/>
            <person name="Lomeli R."/>
            <person name="Scara G."/>
            <person name="Ko A."/>
            <person name="Delaney K."/>
            <person name="Wissotski M."/>
            <person name="Lopez G."/>
            <person name="Campos D."/>
            <person name="Braidotti M."/>
            <person name="Ashley E."/>
            <person name="Golser W."/>
            <person name="Kim H."/>
            <person name="Lee S."/>
            <person name="Lin J."/>
            <person name="Dujmic Z."/>
            <person name="Kim W."/>
            <person name="Talag J."/>
            <person name="Zuccolo A."/>
            <person name="Fan C."/>
            <person name="Sebastian A."/>
            <person name="Kramer M."/>
            <person name="Spiegel L."/>
            <person name="Nascimento L."/>
            <person name="Zutavern T."/>
            <person name="Miller B."/>
            <person name="Ambroise C."/>
            <person name="Muller S."/>
            <person name="Spooner W."/>
            <person name="Narechania A."/>
            <person name="Ren L."/>
            <person name="Wei S."/>
            <person name="Kumari S."/>
            <person name="Faga B."/>
            <person name="Levy M.J."/>
            <person name="McMahan L."/>
            <person name="Van Buren P."/>
            <person name="Vaughn M.W."/>
            <person name="Ying K."/>
            <person name="Yeh C.-T."/>
            <person name="Emrich S.J."/>
            <person name="Jia Y."/>
            <person name="Kalyanaraman A."/>
            <person name="Hsia A.-P."/>
            <person name="Barbazuk W.B."/>
            <person name="Baucom R.S."/>
            <person name="Brutnell T.P."/>
            <person name="Carpita N.C."/>
            <person name="Chaparro C."/>
            <person name="Chia J.-M."/>
            <person name="Deragon J.-M."/>
            <person name="Estill J.C."/>
            <person name="Fu Y."/>
            <person name="Jeddeloh J.A."/>
            <person name="Han Y."/>
            <person name="Lee H."/>
            <person name="Li P."/>
            <person name="Lisch D.R."/>
            <person name="Liu S."/>
            <person name="Liu Z."/>
            <person name="Nagel D.H."/>
            <person name="McCann M.C."/>
            <person name="SanMiguel P."/>
            <person name="Myers A.M."/>
            <person name="Nettleton D."/>
            <person name="Nguyen J."/>
            <person name="Penning B.W."/>
            <person name="Ponnala L."/>
            <person name="Schneider K.L."/>
            <person name="Schwartz D.C."/>
            <person name="Sharma A."/>
            <person name="Soderlund C."/>
            <person name="Springer N.M."/>
            <person name="Sun Q."/>
            <person name="Wang H."/>
            <person name="Waterman M."/>
            <person name="Westerman R."/>
            <person name="Wolfgruber T.K."/>
            <person name="Yang L."/>
            <person name="Yu Y."/>
            <person name="Zhang L."/>
            <person name="Zhou S."/>
            <person name="Zhu Q."/>
            <person name="Bennetzen J.L."/>
            <person name="Dawe R.K."/>
            <person name="Jiang J."/>
            <person name="Jiang N."/>
            <person name="Presting G.G."/>
            <person name="Wessler S.R."/>
            <person name="Aluru S."/>
            <person name="Martienssen R.A."/>
            <person name="Clifton S.W."/>
            <person name="McCombie W.R."/>
            <person name="Wing R.A."/>
            <person name="Wilson R.K."/>
        </authorList>
    </citation>
    <scope>NUCLEOTIDE SEQUENCE [LARGE SCALE GENOMIC DNA]</scope>
    <source>
        <strain evidence="5">cv. B73</strain>
    </source>
</reference>
<comment type="similarity">
    <text evidence="1">Belongs to the peptidase S8 family.</text>
</comment>
<sequence>MPLIQPSSQRHEFSAAFPSSIVVSASAGNGGPSGLTVTNVAPWMAIVEAGSMNRAFPANVRLDDGQGERRGASSASDGYSASMCLDGSLDPAAMRGKIVVCDRDVNSRAAKGDVVRHAGGVGMVLANGAFDGEGLVADCHVLTLLYSAVQLDLKSLLVVVLG</sequence>
<dbReference type="EnsemblPlants" id="Zm00001eb237150_T001">
    <property type="protein sequence ID" value="Zm00001eb237150_P001"/>
    <property type="gene ID" value="Zm00001eb237150"/>
</dbReference>
<evidence type="ECO:0000313" key="4">
    <source>
        <dbReference type="EnsemblPlants" id="Zm00001eb237150_P001"/>
    </source>
</evidence>
<dbReference type="CDD" id="cd02120">
    <property type="entry name" value="PA_subtilisin_like"/>
    <property type="match status" value="1"/>
</dbReference>
<dbReference type="SUPFAM" id="SSF52743">
    <property type="entry name" value="Subtilisin-like"/>
    <property type="match status" value="1"/>
</dbReference>
<evidence type="ECO:0000259" key="3">
    <source>
        <dbReference type="Pfam" id="PF02225"/>
    </source>
</evidence>
<feature type="domain" description="PA" evidence="3">
    <location>
        <begin position="83"/>
        <end position="129"/>
    </location>
</feature>
<keyword evidence="5" id="KW-1185">Reference proteome</keyword>
<dbReference type="InterPro" id="IPR036852">
    <property type="entry name" value="Peptidase_S8/S53_dom_sf"/>
</dbReference>
<dbReference type="PANTHER" id="PTHR10795">
    <property type="entry name" value="PROPROTEIN CONVERTASE SUBTILISIN/KEXIN"/>
    <property type="match status" value="1"/>
</dbReference>